<accession>A0A8H5CM06</accession>
<name>A0A8H5CM06_9AGAR</name>
<gene>
    <name evidence="1" type="ORF">D9757_015266</name>
</gene>
<dbReference type="InterPro" id="IPR021109">
    <property type="entry name" value="Peptidase_aspartic_dom_sf"/>
</dbReference>
<sequence length="348" mass="39090">MRFEDVGFDEGEMPENPYINVKDVSELPMKGSSARFENVEEETQRISPLYNFRAPAQKSGKVNEIVDKILESELLVKAIDLTSVSKPIREELKFRVTQQRVSPGEQPKPTQIKSQFEEVEVKNDRIKIESLPSITWDKTIKTEVANNGEKLSAFVVGDVVMQYLETLLPGETPKEVIVAKDSTSLRSVYPLVNARLHVESLVDSGSQIVSVSQNTAEKAGLVWDPDIVIYMQSANKGLERSLGLAKNVPFLFGDMTVLLQVHIIKEPAYDLLLGRPFDTLLRTNVQNFEDGRQNITLSDPVTKRRLTIPTFARGTASTIQSLPRKEKDELKEDSSEIVQQGFLITSRN</sequence>
<evidence type="ECO:0000313" key="2">
    <source>
        <dbReference type="Proteomes" id="UP000518752"/>
    </source>
</evidence>
<dbReference type="Proteomes" id="UP000518752">
    <property type="component" value="Unassembled WGS sequence"/>
</dbReference>
<keyword evidence="2" id="KW-1185">Reference proteome</keyword>
<dbReference type="AlphaFoldDB" id="A0A8H5CM06"/>
<dbReference type="OrthoDB" id="3048530at2759"/>
<evidence type="ECO:0008006" key="3">
    <source>
        <dbReference type="Google" id="ProtNLM"/>
    </source>
</evidence>
<dbReference type="CDD" id="cd00303">
    <property type="entry name" value="retropepsin_like"/>
    <property type="match status" value="1"/>
</dbReference>
<comment type="caution">
    <text evidence="1">The sequence shown here is derived from an EMBL/GenBank/DDBJ whole genome shotgun (WGS) entry which is preliminary data.</text>
</comment>
<reference evidence="1 2" key="1">
    <citation type="journal article" date="2020" name="ISME J.">
        <title>Uncovering the hidden diversity of litter-decomposition mechanisms in mushroom-forming fungi.</title>
        <authorList>
            <person name="Floudas D."/>
            <person name="Bentzer J."/>
            <person name="Ahren D."/>
            <person name="Johansson T."/>
            <person name="Persson P."/>
            <person name="Tunlid A."/>
        </authorList>
    </citation>
    <scope>NUCLEOTIDE SEQUENCE [LARGE SCALE GENOMIC DNA]</scope>
    <source>
        <strain evidence="1 2">CBS 406.79</strain>
    </source>
</reference>
<dbReference type="EMBL" id="JAACJN010000415">
    <property type="protein sequence ID" value="KAF5344195.1"/>
    <property type="molecule type" value="Genomic_DNA"/>
</dbReference>
<dbReference type="Gene3D" id="2.40.70.10">
    <property type="entry name" value="Acid Proteases"/>
    <property type="match status" value="1"/>
</dbReference>
<dbReference type="SUPFAM" id="SSF50630">
    <property type="entry name" value="Acid proteases"/>
    <property type="match status" value="1"/>
</dbReference>
<proteinExistence type="predicted"/>
<protein>
    <recommendedName>
        <fullName evidence="3">Peptidase A2 domain-containing protein</fullName>
    </recommendedName>
</protein>
<organism evidence="1 2">
    <name type="scientific">Collybiopsis confluens</name>
    <dbReference type="NCBI Taxonomy" id="2823264"/>
    <lineage>
        <taxon>Eukaryota</taxon>
        <taxon>Fungi</taxon>
        <taxon>Dikarya</taxon>
        <taxon>Basidiomycota</taxon>
        <taxon>Agaricomycotina</taxon>
        <taxon>Agaricomycetes</taxon>
        <taxon>Agaricomycetidae</taxon>
        <taxon>Agaricales</taxon>
        <taxon>Marasmiineae</taxon>
        <taxon>Omphalotaceae</taxon>
        <taxon>Collybiopsis</taxon>
    </lineage>
</organism>
<evidence type="ECO:0000313" key="1">
    <source>
        <dbReference type="EMBL" id="KAF5344195.1"/>
    </source>
</evidence>